<proteinExistence type="predicted"/>
<comment type="caution">
    <text evidence="3">The sequence shown here is derived from an EMBL/GenBank/DDBJ whole genome shotgun (WGS) entry which is preliminary data.</text>
</comment>
<keyword evidence="2" id="KW-0812">Transmembrane</keyword>
<accession>A0A177YJK9</accession>
<evidence type="ECO:0000256" key="1">
    <source>
        <dbReference type="SAM" id="MobiDB-lite"/>
    </source>
</evidence>
<protein>
    <submittedName>
        <fullName evidence="3">Uncharacterized protein</fullName>
    </submittedName>
</protein>
<dbReference type="RefSeq" id="WP_068423786.1">
    <property type="nucleotide sequence ID" value="NZ_LVHI01000010.1"/>
</dbReference>
<dbReference type="AlphaFoldDB" id="A0A177YJK9"/>
<keyword evidence="2" id="KW-0472">Membrane</keyword>
<gene>
    <name evidence="3" type="ORF">A3K89_20285</name>
</gene>
<reference evidence="3 4" key="1">
    <citation type="submission" date="2016-03" db="EMBL/GenBank/DDBJ databases">
        <title>Genome sequence of Rhodococcus kyotonensis KB10.</title>
        <authorList>
            <person name="Jeong H."/>
            <person name="Hong C.E."/>
            <person name="Jo S.H."/>
            <person name="Park J.M."/>
        </authorList>
    </citation>
    <scope>NUCLEOTIDE SEQUENCE [LARGE SCALE GENOMIC DNA]</scope>
    <source>
        <strain evidence="3 4">KB10</strain>
    </source>
</reference>
<feature type="transmembrane region" description="Helical" evidence="2">
    <location>
        <begin position="6"/>
        <end position="29"/>
    </location>
</feature>
<organism evidence="3 4">
    <name type="scientific">Rhodococcoides kyotonense</name>
    <dbReference type="NCBI Taxonomy" id="398843"/>
    <lineage>
        <taxon>Bacteria</taxon>
        <taxon>Bacillati</taxon>
        <taxon>Actinomycetota</taxon>
        <taxon>Actinomycetes</taxon>
        <taxon>Mycobacteriales</taxon>
        <taxon>Nocardiaceae</taxon>
        <taxon>Rhodococcoides</taxon>
    </lineage>
</organism>
<feature type="region of interest" description="Disordered" evidence="1">
    <location>
        <begin position="56"/>
        <end position="83"/>
    </location>
</feature>
<evidence type="ECO:0000256" key="2">
    <source>
        <dbReference type="SAM" id="Phobius"/>
    </source>
</evidence>
<keyword evidence="2" id="KW-1133">Transmembrane helix</keyword>
<sequence>MSILETLLIFGVIPLAIVGIIGALSYVAAKQPGLDITPYRLTDKWTRGPVLWSATDEVTPHGGGHGSHASAVDSIGGSASGKW</sequence>
<dbReference type="Proteomes" id="UP000077519">
    <property type="component" value="Unassembled WGS sequence"/>
</dbReference>
<dbReference type="EMBL" id="LVHI01000010">
    <property type="protein sequence ID" value="OAK55460.1"/>
    <property type="molecule type" value="Genomic_DNA"/>
</dbReference>
<keyword evidence="4" id="KW-1185">Reference proteome</keyword>
<evidence type="ECO:0000313" key="3">
    <source>
        <dbReference type="EMBL" id="OAK55460.1"/>
    </source>
</evidence>
<name>A0A177YJK9_9NOCA</name>
<evidence type="ECO:0000313" key="4">
    <source>
        <dbReference type="Proteomes" id="UP000077519"/>
    </source>
</evidence>